<sequence length="263" mass="28090" precursor="true">MLKSSIAIAALMIGAPMAFAQGAPNADKGGAGAGMSDRSSHERMGGASGASEGSSGSNYAPGHEKGSGPANERAPGNMKSEGSAREYAPGHEKDRTGKQSESRSDRDRDMQRNRADRSERNSDRNARGDRDSDMKNRNASGDRDRNRNEARGEDRGGASSGASQGTEGRAEGHRGSIASVTTEQRSRARSAFSSHRVAPVRDLGVAVNVGVRLPRTVHLYPVPLAVVEIVPAYREYEYIQIDDNRIAIIDPDTFEVVDIILLA</sequence>
<keyword evidence="2" id="KW-0732">Signal</keyword>
<feature type="region of interest" description="Disordered" evidence="1">
    <location>
        <begin position="20"/>
        <end position="195"/>
    </location>
</feature>
<evidence type="ECO:0000313" key="4">
    <source>
        <dbReference type="Proteomes" id="UP000002033"/>
    </source>
</evidence>
<evidence type="ECO:0008006" key="5">
    <source>
        <dbReference type="Google" id="ProtNLM"/>
    </source>
</evidence>
<feature type="signal peptide" evidence="2">
    <location>
        <begin position="1"/>
        <end position="20"/>
    </location>
</feature>
<dbReference type="Pfam" id="PF06823">
    <property type="entry name" value="DUF1236"/>
    <property type="match status" value="1"/>
</dbReference>
<proteinExistence type="predicted"/>
<protein>
    <recommendedName>
        <fullName evidence="5">DUF1236 domain-containing protein</fullName>
    </recommendedName>
</protein>
<reference evidence="4" key="1">
    <citation type="journal article" date="2011" name="J. Bacteriol.">
        <title>Genome sequences of eight morphologically diverse alphaproteobacteria.</title>
        <authorList>
            <consortium name="US DOE Joint Genome Institute"/>
            <person name="Brown P.J."/>
            <person name="Kysela D.T."/>
            <person name="Buechlein A."/>
            <person name="Hemmerich C."/>
            <person name="Brun Y.V."/>
        </authorList>
    </citation>
    <scope>NUCLEOTIDE SEQUENCE [LARGE SCALE GENOMIC DNA]</scope>
    <source>
        <strain evidence="4">ATCC 51888 / DSM 1869 / NCIB 11706 / TK 0415</strain>
    </source>
</reference>
<evidence type="ECO:0000256" key="2">
    <source>
        <dbReference type="SAM" id="SignalP"/>
    </source>
</evidence>
<name>D8JQI7_HYPDA</name>
<feature type="chain" id="PRO_5003116364" description="DUF1236 domain-containing protein" evidence="2">
    <location>
        <begin position="21"/>
        <end position="263"/>
    </location>
</feature>
<dbReference type="EMBL" id="CP002083">
    <property type="protein sequence ID" value="ADJ23941.1"/>
    <property type="molecule type" value="Genomic_DNA"/>
</dbReference>
<accession>D8JQI7</accession>
<dbReference type="AlphaFoldDB" id="D8JQI7"/>
<dbReference type="InterPro" id="IPR009642">
    <property type="entry name" value="DUF1236"/>
</dbReference>
<organism evidence="3 4">
    <name type="scientific">Hyphomicrobium denitrificans (strain ATCC 51888 / DSM 1869 / NCIMB 11706 / TK 0415)</name>
    <dbReference type="NCBI Taxonomy" id="582899"/>
    <lineage>
        <taxon>Bacteria</taxon>
        <taxon>Pseudomonadati</taxon>
        <taxon>Pseudomonadota</taxon>
        <taxon>Alphaproteobacteria</taxon>
        <taxon>Hyphomicrobiales</taxon>
        <taxon>Hyphomicrobiaceae</taxon>
        <taxon>Hyphomicrobium</taxon>
    </lineage>
</organism>
<keyword evidence="4" id="KW-1185">Reference proteome</keyword>
<dbReference type="eggNOG" id="COG3064">
    <property type="taxonomic scope" value="Bacteria"/>
</dbReference>
<dbReference type="STRING" id="582899.Hden_2142"/>
<dbReference type="Gene3D" id="3.10.450.160">
    <property type="entry name" value="inner membrane protein cigr"/>
    <property type="match status" value="1"/>
</dbReference>
<dbReference type="RefSeq" id="WP_013216100.1">
    <property type="nucleotide sequence ID" value="NC_014313.1"/>
</dbReference>
<dbReference type="KEGG" id="hdn:Hden_2142"/>
<evidence type="ECO:0000313" key="3">
    <source>
        <dbReference type="EMBL" id="ADJ23941.1"/>
    </source>
</evidence>
<dbReference type="HOGENOM" id="CLU_1056784_0_0_5"/>
<gene>
    <name evidence="3" type="ordered locus">Hden_2142</name>
</gene>
<evidence type="ECO:0000256" key="1">
    <source>
        <dbReference type="SAM" id="MobiDB-lite"/>
    </source>
</evidence>
<dbReference type="Proteomes" id="UP000002033">
    <property type="component" value="Chromosome"/>
</dbReference>
<feature type="compositionally biased region" description="Basic and acidic residues" evidence="1">
    <location>
        <begin position="82"/>
        <end position="156"/>
    </location>
</feature>